<evidence type="ECO:0000313" key="2">
    <source>
        <dbReference type="Proteomes" id="UP000176581"/>
    </source>
</evidence>
<organism evidence="1 2">
    <name type="scientific">Candidatus Yanofskybacteria bacterium RIFCSPHIGHO2_02_FULL_43_22</name>
    <dbReference type="NCBI Taxonomy" id="1802681"/>
    <lineage>
        <taxon>Bacteria</taxon>
        <taxon>Candidatus Yanofskyibacteriota</taxon>
    </lineage>
</organism>
<dbReference type="Proteomes" id="UP000176581">
    <property type="component" value="Unassembled WGS sequence"/>
</dbReference>
<dbReference type="EMBL" id="MGJV01000025">
    <property type="protein sequence ID" value="OGN14571.1"/>
    <property type="molecule type" value="Genomic_DNA"/>
</dbReference>
<evidence type="ECO:0000313" key="1">
    <source>
        <dbReference type="EMBL" id="OGN14571.1"/>
    </source>
</evidence>
<protein>
    <submittedName>
        <fullName evidence="1">Uncharacterized protein</fullName>
    </submittedName>
</protein>
<accession>A0A1F8FNK2</accession>
<gene>
    <name evidence="1" type="ORF">A3J47_00325</name>
</gene>
<reference evidence="1 2" key="1">
    <citation type="journal article" date="2016" name="Nat. Commun.">
        <title>Thousands of microbial genomes shed light on interconnected biogeochemical processes in an aquifer system.</title>
        <authorList>
            <person name="Anantharaman K."/>
            <person name="Brown C.T."/>
            <person name="Hug L.A."/>
            <person name="Sharon I."/>
            <person name="Castelle C.J."/>
            <person name="Probst A.J."/>
            <person name="Thomas B.C."/>
            <person name="Singh A."/>
            <person name="Wilkins M.J."/>
            <person name="Karaoz U."/>
            <person name="Brodie E.L."/>
            <person name="Williams K.H."/>
            <person name="Hubbard S.S."/>
            <person name="Banfield J.F."/>
        </authorList>
    </citation>
    <scope>NUCLEOTIDE SEQUENCE [LARGE SCALE GENOMIC DNA]</scope>
</reference>
<proteinExistence type="predicted"/>
<sequence length="277" mass="32409">MDNKPKNEDFVQLPRKIKHAYMDGKLTKSERDVLIWIWLGTNPYNGTFSTTYDGLRRELSGEITNDNIRKIVSRLRKAQYIYFSDHRGRSGPFYVYPVDFQLTSKAIQTWAYLQKNHSVTIPSQPTLIQEGQQENNLPTLNHNPQEQKTQEPKVISTYPQNPKITTTYNDNDDENHIHKIDDTSMAFKERKETPKATKPIPVETFGPKTKEELICQDIAKWLGEKDMRPIFKLLNQYGFFYIEKAWGLIKEDRTGKIENKGGYFTRTVQNLYKDAHK</sequence>
<name>A0A1F8FNK2_9BACT</name>
<comment type="caution">
    <text evidence="1">The sequence shown here is derived from an EMBL/GenBank/DDBJ whole genome shotgun (WGS) entry which is preliminary data.</text>
</comment>
<dbReference type="AlphaFoldDB" id="A0A1F8FNK2"/>